<sequence>MAGSFFSPKHLLLATAFIFLLEIRSASAANNIIWKNHCIYDLYFWTVPTRTREEDSAYRIIPAGSQFTETMLPGSIVVKIRDVPHYTVQPAGILQLEYYMDHRGNKLWYDSSIINCDRHAGAESPSYCPFAHGGLRMSIPAKLPPLVACLDSSCNLDGFCDGWLMYLRTGGFKDEPSLNCGLGVDVVFETCTDRSPQRTWENGIPYVPPLPRAPEPREYAPPPVEPGVTTRSECSPHTEKPRTYPVPHPDMFPEEIVCFDPDCACYGSFGYGDQGPLGDCTCQEGALECHFHDDCDIWWNFAGKGEYWWSGGLEKR</sequence>
<keyword evidence="1" id="KW-0732">Signal</keyword>
<gene>
    <name evidence="2" type="ORF">BU23DRAFT_227889</name>
</gene>
<evidence type="ECO:0008006" key="4">
    <source>
        <dbReference type="Google" id="ProtNLM"/>
    </source>
</evidence>
<proteinExistence type="predicted"/>
<feature type="signal peptide" evidence="1">
    <location>
        <begin position="1"/>
        <end position="28"/>
    </location>
</feature>
<dbReference type="EMBL" id="ML976660">
    <property type="protein sequence ID" value="KAF1978572.1"/>
    <property type="molecule type" value="Genomic_DNA"/>
</dbReference>
<dbReference type="InterPro" id="IPR006771">
    <property type="entry name" value="CetA-like"/>
</dbReference>
<reference evidence="2" key="1">
    <citation type="journal article" date="2020" name="Stud. Mycol.">
        <title>101 Dothideomycetes genomes: a test case for predicting lifestyles and emergence of pathogens.</title>
        <authorList>
            <person name="Haridas S."/>
            <person name="Albert R."/>
            <person name="Binder M."/>
            <person name="Bloem J."/>
            <person name="Labutti K."/>
            <person name="Salamov A."/>
            <person name="Andreopoulos B."/>
            <person name="Baker S."/>
            <person name="Barry K."/>
            <person name="Bills G."/>
            <person name="Bluhm B."/>
            <person name="Cannon C."/>
            <person name="Castanera R."/>
            <person name="Culley D."/>
            <person name="Daum C."/>
            <person name="Ezra D."/>
            <person name="Gonzalez J."/>
            <person name="Henrissat B."/>
            <person name="Kuo A."/>
            <person name="Liang C."/>
            <person name="Lipzen A."/>
            <person name="Lutzoni F."/>
            <person name="Magnuson J."/>
            <person name="Mondo S."/>
            <person name="Nolan M."/>
            <person name="Ohm R."/>
            <person name="Pangilinan J."/>
            <person name="Park H.-J."/>
            <person name="Ramirez L."/>
            <person name="Alfaro M."/>
            <person name="Sun H."/>
            <person name="Tritt A."/>
            <person name="Yoshinaga Y."/>
            <person name="Zwiers L.-H."/>
            <person name="Turgeon B."/>
            <person name="Goodwin S."/>
            <person name="Spatafora J."/>
            <person name="Crous P."/>
            <person name="Grigoriev I."/>
        </authorList>
    </citation>
    <scope>NUCLEOTIDE SEQUENCE</scope>
    <source>
        <strain evidence="2">CBS 107.79</strain>
    </source>
</reference>
<organism evidence="2 3">
    <name type="scientific">Bimuria novae-zelandiae CBS 107.79</name>
    <dbReference type="NCBI Taxonomy" id="1447943"/>
    <lineage>
        <taxon>Eukaryota</taxon>
        <taxon>Fungi</taxon>
        <taxon>Dikarya</taxon>
        <taxon>Ascomycota</taxon>
        <taxon>Pezizomycotina</taxon>
        <taxon>Dothideomycetes</taxon>
        <taxon>Pleosporomycetidae</taxon>
        <taxon>Pleosporales</taxon>
        <taxon>Massarineae</taxon>
        <taxon>Didymosphaeriaceae</taxon>
        <taxon>Bimuria</taxon>
    </lineage>
</organism>
<feature type="chain" id="PRO_5025483741" description="Chitin-binding type-4 domain-containing protein" evidence="1">
    <location>
        <begin position="29"/>
        <end position="316"/>
    </location>
</feature>
<name>A0A6A5VS89_9PLEO</name>
<keyword evidence="3" id="KW-1185">Reference proteome</keyword>
<evidence type="ECO:0000313" key="2">
    <source>
        <dbReference type="EMBL" id="KAF1978572.1"/>
    </source>
</evidence>
<dbReference type="Pfam" id="PF04681">
    <property type="entry name" value="Bys1"/>
    <property type="match status" value="1"/>
</dbReference>
<protein>
    <recommendedName>
        <fullName evidence="4">Chitin-binding type-4 domain-containing protein</fullName>
    </recommendedName>
</protein>
<dbReference type="OrthoDB" id="1193027at2759"/>
<dbReference type="Proteomes" id="UP000800036">
    <property type="component" value="Unassembled WGS sequence"/>
</dbReference>
<accession>A0A6A5VS89</accession>
<evidence type="ECO:0000313" key="3">
    <source>
        <dbReference type="Proteomes" id="UP000800036"/>
    </source>
</evidence>
<dbReference type="AlphaFoldDB" id="A0A6A5VS89"/>
<evidence type="ECO:0000256" key="1">
    <source>
        <dbReference type="SAM" id="SignalP"/>
    </source>
</evidence>